<reference evidence="2 3" key="1">
    <citation type="journal article" date="2013" name="ISME J.">
        <title>A metabolic model for members of the genus Tetrasphaera involved in enhanced biological phosphorus removal.</title>
        <authorList>
            <person name="Kristiansen R."/>
            <person name="Nguyen H.T.T."/>
            <person name="Saunders A.M."/>
            <person name="Nielsen J.L."/>
            <person name="Wimmer R."/>
            <person name="Le V.Q."/>
            <person name="McIlroy S.J."/>
            <person name="Petrovski S."/>
            <person name="Seviour R.J."/>
            <person name="Calteau A."/>
            <person name="Nielsen K.L."/>
            <person name="Nielsen P.H."/>
        </authorList>
    </citation>
    <scope>NUCLEOTIDE SEQUENCE [LARGE SCALE GENOMIC DNA]</scope>
    <source>
        <strain evidence="2 3">Lp2</strain>
    </source>
</reference>
<keyword evidence="1" id="KW-0812">Transmembrane</keyword>
<keyword evidence="1" id="KW-0472">Membrane</keyword>
<feature type="transmembrane region" description="Helical" evidence="1">
    <location>
        <begin position="188"/>
        <end position="206"/>
    </location>
</feature>
<dbReference type="EMBL" id="CAIZ01000164">
    <property type="protein sequence ID" value="CCH71344.1"/>
    <property type="molecule type" value="Genomic_DNA"/>
</dbReference>
<keyword evidence="1" id="KW-1133">Transmembrane helix</keyword>
<name>N0E6D3_9MICO</name>
<gene>
    <name evidence="2" type="ORF">BN10_900030</name>
</gene>
<dbReference type="eggNOG" id="COG1595">
    <property type="taxonomic scope" value="Bacteria"/>
</dbReference>
<dbReference type="RefSeq" id="WP_010851171.1">
    <property type="nucleotide sequence ID" value="NZ_HF570956.1"/>
</dbReference>
<evidence type="ECO:0000256" key="1">
    <source>
        <dbReference type="SAM" id="Phobius"/>
    </source>
</evidence>
<dbReference type="HOGENOM" id="CLU_489093_0_0_11"/>
<comment type="caution">
    <text evidence="2">The sequence shown here is derived from an EMBL/GenBank/DDBJ whole genome shotgun (WGS) entry which is preliminary data.</text>
</comment>
<dbReference type="STRING" id="1193181.BN10_900030"/>
<dbReference type="SUPFAM" id="SSF82171">
    <property type="entry name" value="DPP6 N-terminal domain-like"/>
    <property type="match status" value="1"/>
</dbReference>
<evidence type="ECO:0000313" key="2">
    <source>
        <dbReference type="EMBL" id="CCH71344.1"/>
    </source>
</evidence>
<dbReference type="OrthoDB" id="4855658at2"/>
<accession>N0E6D3</accession>
<keyword evidence="3" id="KW-1185">Reference proteome</keyword>
<evidence type="ECO:0000313" key="3">
    <source>
        <dbReference type="Proteomes" id="UP000013167"/>
    </source>
</evidence>
<dbReference type="AlphaFoldDB" id="N0E6D3"/>
<feature type="transmembrane region" description="Helical" evidence="1">
    <location>
        <begin position="20"/>
        <end position="43"/>
    </location>
</feature>
<dbReference type="Proteomes" id="UP000013167">
    <property type="component" value="Unassembled WGS sequence"/>
</dbReference>
<protein>
    <submittedName>
        <fullName evidence="2">Uncharacterized protein</fullName>
    </submittedName>
</protein>
<sequence length="557" mass="58047">MSDGADAPHLEELRARAPALHAIALITTLDSGVATAAVTAALVRLLSQRHDPELQAGEAARRALDGALADLPGIASQSDRGLPLNRVDADDLGEGLDVLRVTTRALTALDPVQRKVLAAWAYDDVALDPGAERSALEELGVGLAALPWTPTAEEALHRFVEAEPAPTDLLDRALAVVADRRRRTRRRWLFAGVATAVVIGAVAFRLDDRRDPGLATGEASVSASGSVRPIFTVGGVRVRVAVAAADEAKLPVLPNTLQDTGITPRLGIPDGDVPALAPGLIGTRSVRAILIRRLPDGTGRAVLNVPRGNPDYVDVPAIVIPPARPGFAAVGPRSISRDRHRIVLPSANGVVVVNVLTAEMLAFPADLSQAESVGFSSDESSIVLSSLGNPQRIVLATGDVQTMAPPGDAGRFRLVVDAAPNLLGFDGRGGAVAQYAVGGPINGFGSPTVTSQSGWSAAATVFNAAIMPAHAGQGILAVTVDVSPSATALVLAQADDRGDATRCCSALAWAPSDRALYLSASPTVWRILAWDVHSGEQFRVSELPAPDERSWFGEFTL</sequence>
<organism evidence="2 3">
    <name type="scientific">Phycicoccus elongatus Lp2</name>
    <dbReference type="NCBI Taxonomy" id="1193181"/>
    <lineage>
        <taxon>Bacteria</taxon>
        <taxon>Bacillati</taxon>
        <taxon>Actinomycetota</taxon>
        <taxon>Actinomycetes</taxon>
        <taxon>Micrococcales</taxon>
        <taxon>Intrasporangiaceae</taxon>
        <taxon>Phycicoccus</taxon>
    </lineage>
</organism>
<proteinExistence type="predicted"/>